<dbReference type="PROSITE" id="PS00196">
    <property type="entry name" value="COPPER_BLUE"/>
    <property type="match status" value="1"/>
</dbReference>
<dbReference type="Gene3D" id="2.60.40.420">
    <property type="entry name" value="Cupredoxins - blue copper proteins"/>
    <property type="match status" value="1"/>
</dbReference>
<sequence length="335" mass="37582">MDRTIELKAVAGLKYDKVRLVIKPGTTVRIELENADEMLHNMLIVEPGSRERVVEQAEAMDEQGMEMDYIPQSSNVIGSIPLLEAGEKASLVFKAPNEEGIYPYVCTYPAHGIVMYGAIYVTNDPDSLPRIDEDPNIPEPVRNQMAASNSMHPYPMEMPTVTRLFMPDASPAAIAVGMEKNQSYAWDAGFSHLRYVWSGGYIDASKQWDAKAQEVAELVGEVYYRNTAGFPFRVARKDSVPTPDFKGYSLNEEGYPQFEYKMGSIVVRELIVPADTSPGFQIQYQLDNVQQPIWYKMSDNNNVTVTVSKGKVEEEMISLTPEQAKQFIINISANK</sequence>
<feature type="domain" description="Blue (type 1) copper" evidence="5">
    <location>
        <begin position="12"/>
        <end position="121"/>
    </location>
</feature>
<evidence type="ECO:0000256" key="4">
    <source>
        <dbReference type="ARBA" id="ARBA00023008"/>
    </source>
</evidence>
<keyword evidence="3" id="KW-0249">Electron transport</keyword>
<dbReference type="EMBL" id="JAGGJA010000003">
    <property type="protein sequence ID" value="MCW9706367.1"/>
    <property type="molecule type" value="Genomic_DNA"/>
</dbReference>
<dbReference type="InterPro" id="IPR050845">
    <property type="entry name" value="Cu-binding_ET"/>
</dbReference>
<reference evidence="6 7" key="1">
    <citation type="submission" date="2021-03" db="EMBL/GenBank/DDBJ databases">
        <title>Aliifodinibius sp. nov., a new bacterium isolated from saline soil.</title>
        <authorList>
            <person name="Galisteo C."/>
            <person name="De La Haba R."/>
            <person name="Sanchez-Porro C."/>
            <person name="Ventosa A."/>
        </authorList>
    </citation>
    <scope>NUCLEOTIDE SEQUENCE [LARGE SCALE GENOMIC DNA]</scope>
    <source>
        <strain evidence="6 7">1BSP15-2V2</strain>
    </source>
</reference>
<keyword evidence="7" id="KW-1185">Reference proteome</keyword>
<evidence type="ECO:0000256" key="1">
    <source>
        <dbReference type="ARBA" id="ARBA00022448"/>
    </source>
</evidence>
<dbReference type="PANTHER" id="PTHR38439">
    <property type="entry name" value="AURACYANIN-B"/>
    <property type="match status" value="1"/>
</dbReference>
<dbReference type="InterPro" id="IPR028871">
    <property type="entry name" value="BlueCu_1_BS"/>
</dbReference>
<dbReference type="RefSeq" id="WP_265765072.1">
    <property type="nucleotide sequence ID" value="NZ_JAGGJA010000003.1"/>
</dbReference>
<evidence type="ECO:0000313" key="7">
    <source>
        <dbReference type="Proteomes" id="UP001207918"/>
    </source>
</evidence>
<accession>A0ABT3PKC1</accession>
<dbReference type="SUPFAM" id="SSF49503">
    <property type="entry name" value="Cupredoxins"/>
    <property type="match status" value="1"/>
</dbReference>
<dbReference type="CDD" id="cd04233">
    <property type="entry name" value="Auracyanin"/>
    <property type="match status" value="1"/>
</dbReference>
<keyword evidence="4" id="KW-0186">Copper</keyword>
<dbReference type="Pfam" id="PF00127">
    <property type="entry name" value="Copper-bind"/>
    <property type="match status" value="1"/>
</dbReference>
<keyword evidence="1" id="KW-0813">Transport</keyword>
<dbReference type="PANTHER" id="PTHR38439:SF2">
    <property type="entry name" value="OUTER MEMBRANE PROTEIN H.8"/>
    <property type="match status" value="1"/>
</dbReference>
<evidence type="ECO:0000256" key="3">
    <source>
        <dbReference type="ARBA" id="ARBA00022982"/>
    </source>
</evidence>
<dbReference type="Proteomes" id="UP001207918">
    <property type="component" value="Unassembled WGS sequence"/>
</dbReference>
<dbReference type="InterPro" id="IPR008972">
    <property type="entry name" value="Cupredoxin"/>
</dbReference>
<evidence type="ECO:0000256" key="2">
    <source>
        <dbReference type="ARBA" id="ARBA00022723"/>
    </source>
</evidence>
<keyword evidence="2" id="KW-0479">Metal-binding</keyword>
<evidence type="ECO:0000259" key="5">
    <source>
        <dbReference type="Pfam" id="PF00127"/>
    </source>
</evidence>
<organism evidence="6 7">
    <name type="scientific">Fodinibius salsisoli</name>
    <dbReference type="NCBI Taxonomy" id="2820877"/>
    <lineage>
        <taxon>Bacteria</taxon>
        <taxon>Pseudomonadati</taxon>
        <taxon>Balneolota</taxon>
        <taxon>Balneolia</taxon>
        <taxon>Balneolales</taxon>
        <taxon>Balneolaceae</taxon>
        <taxon>Fodinibius</taxon>
    </lineage>
</organism>
<gene>
    <name evidence="6" type="ORF">J6I44_05855</name>
</gene>
<protein>
    <recommendedName>
        <fullName evidence="5">Blue (type 1) copper domain-containing protein</fullName>
    </recommendedName>
</protein>
<evidence type="ECO:0000313" key="6">
    <source>
        <dbReference type="EMBL" id="MCW9706367.1"/>
    </source>
</evidence>
<proteinExistence type="predicted"/>
<comment type="caution">
    <text evidence="6">The sequence shown here is derived from an EMBL/GenBank/DDBJ whole genome shotgun (WGS) entry which is preliminary data.</text>
</comment>
<name>A0ABT3PKC1_9BACT</name>
<dbReference type="InterPro" id="IPR000923">
    <property type="entry name" value="BlueCu_1"/>
</dbReference>